<dbReference type="Proteomes" id="UP000262072">
    <property type="component" value="Unassembled WGS sequence"/>
</dbReference>
<evidence type="ECO:0000256" key="6">
    <source>
        <dbReference type="SAM" id="Phobius"/>
    </source>
</evidence>
<feature type="transmembrane region" description="Helical" evidence="6">
    <location>
        <begin position="218"/>
        <end position="239"/>
    </location>
</feature>
<evidence type="ECO:0000259" key="7">
    <source>
        <dbReference type="PROSITE" id="PS50850"/>
    </source>
</evidence>
<feature type="transmembrane region" description="Helical" evidence="6">
    <location>
        <begin position="276"/>
        <end position="298"/>
    </location>
</feature>
<protein>
    <recommendedName>
        <fullName evidence="7">Major facilitator superfamily (MFS) profile domain-containing protein</fullName>
    </recommendedName>
</protein>
<dbReference type="InterPro" id="IPR024671">
    <property type="entry name" value="Atg22-like"/>
</dbReference>
<dbReference type="CDD" id="cd17482">
    <property type="entry name" value="MFS_YxiO_like"/>
    <property type="match status" value="1"/>
</dbReference>
<comment type="subcellular location">
    <subcellularLocation>
        <location evidence="1">Cell membrane</location>
        <topology evidence="1">Multi-pass membrane protein</topology>
    </subcellularLocation>
</comment>
<feature type="transmembrane region" description="Helical" evidence="6">
    <location>
        <begin position="148"/>
        <end position="168"/>
    </location>
</feature>
<evidence type="ECO:0000313" key="8">
    <source>
        <dbReference type="EMBL" id="SYZ78438.1"/>
    </source>
</evidence>
<keyword evidence="3 6" id="KW-0812">Transmembrane</keyword>
<feature type="transmembrane region" description="Helical" evidence="6">
    <location>
        <begin position="189"/>
        <end position="212"/>
    </location>
</feature>
<dbReference type="PROSITE" id="PS50850">
    <property type="entry name" value="MFS"/>
    <property type="match status" value="1"/>
</dbReference>
<accession>A0A383TEP9</accession>
<dbReference type="InterPro" id="IPR036259">
    <property type="entry name" value="MFS_trans_sf"/>
</dbReference>
<evidence type="ECO:0000256" key="3">
    <source>
        <dbReference type="ARBA" id="ARBA00022692"/>
    </source>
</evidence>
<reference evidence="9" key="1">
    <citation type="submission" date="2018-05" db="EMBL/GenBank/DDBJ databases">
        <authorList>
            <person name="Strepis N."/>
        </authorList>
    </citation>
    <scope>NUCLEOTIDE SEQUENCE [LARGE SCALE GENOMIC DNA]</scope>
</reference>
<feature type="transmembrane region" description="Helical" evidence="6">
    <location>
        <begin position="340"/>
        <end position="356"/>
    </location>
</feature>
<dbReference type="AlphaFoldDB" id="A0A383TEP9"/>
<dbReference type="PANTHER" id="PTHR23519:SF1">
    <property type="entry name" value="AUTOPHAGY-RELATED PROTEIN 22"/>
    <property type="match status" value="1"/>
</dbReference>
<dbReference type="InterPro" id="IPR020846">
    <property type="entry name" value="MFS_dom"/>
</dbReference>
<dbReference type="Pfam" id="PF11700">
    <property type="entry name" value="ATG22"/>
    <property type="match status" value="2"/>
</dbReference>
<feature type="transmembrane region" description="Helical" evidence="6">
    <location>
        <begin position="362"/>
        <end position="381"/>
    </location>
</feature>
<organism evidence="8 9">
    <name type="scientific">Trichococcus shcherbakoviae</name>
    <dbReference type="NCBI Taxonomy" id="2094020"/>
    <lineage>
        <taxon>Bacteria</taxon>
        <taxon>Bacillati</taxon>
        <taxon>Bacillota</taxon>
        <taxon>Bacilli</taxon>
        <taxon>Lactobacillales</taxon>
        <taxon>Carnobacteriaceae</taxon>
        <taxon>Trichococcus</taxon>
    </lineage>
</organism>
<feature type="transmembrane region" description="Helical" evidence="6">
    <location>
        <begin position="401"/>
        <end position="424"/>
    </location>
</feature>
<evidence type="ECO:0000256" key="5">
    <source>
        <dbReference type="ARBA" id="ARBA00023136"/>
    </source>
</evidence>
<dbReference type="GO" id="GO:0005886">
    <property type="term" value="C:plasma membrane"/>
    <property type="evidence" value="ECO:0007669"/>
    <property type="project" value="UniProtKB-SubCell"/>
</dbReference>
<evidence type="ECO:0000256" key="4">
    <source>
        <dbReference type="ARBA" id="ARBA00022989"/>
    </source>
</evidence>
<evidence type="ECO:0000256" key="2">
    <source>
        <dbReference type="ARBA" id="ARBA00022448"/>
    </source>
</evidence>
<feature type="transmembrane region" description="Helical" evidence="6">
    <location>
        <begin position="57"/>
        <end position="75"/>
    </location>
</feature>
<dbReference type="GO" id="GO:0022857">
    <property type="term" value="F:transmembrane transporter activity"/>
    <property type="evidence" value="ECO:0007669"/>
    <property type="project" value="InterPro"/>
</dbReference>
<sequence length="462" mass="51194">MGNILLLDVAHSLFIRYDGLDKVLVVKQNRTGEGNMGTENKLNRYTTEEKSWIMQDWANSAYSIMITTAVFPLYFKSIAESGGLADADSTAYWGYANAAATLVVSLLAPVLGAVADYKGFRNPLFTGFTLAGIFATIGFVFVPAANWLFLLGLYMLSVVGFSGANIFYDGSLMDVTTDERMDRISSAGFGWGYIGSSIPFVIFIFFQLTGILPVSTSGIVKGGFILTAIWWFVFTIPYWKNVKQNYYIEKEPRVMRKSFIRLWETLKNIKEYRQAFLFLLAYFFYIDGVGTIFKMATAIGSDIGLSSNDLIVVMLIVQFVAFPFSILYGRASRRFGNKNMIFVGIVTYIFICIYALQLESLLTFIILALLVGTAQGGVQALSRSLFGQLIPKEQANEFFGFYNIFGKFAAVVGPLLVGLISQLTGNSLDGVFALIILFVIGGILLFFVKVPNLKGEQQSGLF</sequence>
<feature type="transmembrane region" description="Helical" evidence="6">
    <location>
        <begin position="430"/>
        <end position="448"/>
    </location>
</feature>
<feature type="domain" description="Major facilitator superfamily (MFS) profile" evidence="7">
    <location>
        <begin position="274"/>
        <end position="462"/>
    </location>
</feature>
<keyword evidence="2" id="KW-0813">Transport</keyword>
<gene>
    <name evidence="8" type="ORF">TART1_1222</name>
</gene>
<evidence type="ECO:0000256" key="1">
    <source>
        <dbReference type="ARBA" id="ARBA00004651"/>
    </source>
</evidence>
<dbReference type="SUPFAM" id="SSF103473">
    <property type="entry name" value="MFS general substrate transporter"/>
    <property type="match status" value="1"/>
</dbReference>
<dbReference type="PANTHER" id="PTHR23519">
    <property type="entry name" value="AUTOPHAGY-RELATED PROTEIN 22"/>
    <property type="match status" value="1"/>
</dbReference>
<keyword evidence="4 6" id="KW-1133">Transmembrane helix</keyword>
<evidence type="ECO:0000313" key="9">
    <source>
        <dbReference type="Proteomes" id="UP000262072"/>
    </source>
</evidence>
<proteinExistence type="predicted"/>
<name>A0A383TEP9_9LACT</name>
<dbReference type="InterPro" id="IPR050495">
    <property type="entry name" value="ATG22/LtaA_families"/>
</dbReference>
<keyword evidence="5 6" id="KW-0472">Membrane</keyword>
<feature type="transmembrane region" description="Helical" evidence="6">
    <location>
        <begin position="310"/>
        <end position="328"/>
    </location>
</feature>
<feature type="transmembrane region" description="Helical" evidence="6">
    <location>
        <begin position="95"/>
        <end position="117"/>
    </location>
</feature>
<feature type="transmembrane region" description="Helical" evidence="6">
    <location>
        <begin position="124"/>
        <end position="142"/>
    </location>
</feature>
<dbReference type="Gene3D" id="1.20.1250.20">
    <property type="entry name" value="MFS general substrate transporter like domains"/>
    <property type="match status" value="1"/>
</dbReference>
<dbReference type="EMBL" id="UNRR01000018">
    <property type="protein sequence ID" value="SYZ78438.1"/>
    <property type="molecule type" value="Genomic_DNA"/>
</dbReference>